<feature type="region of interest" description="Disordered" evidence="1">
    <location>
        <begin position="692"/>
        <end position="738"/>
    </location>
</feature>
<feature type="compositionally biased region" description="Polar residues" evidence="1">
    <location>
        <begin position="1131"/>
        <end position="1141"/>
    </location>
</feature>
<feature type="compositionally biased region" description="Pro residues" evidence="1">
    <location>
        <begin position="1064"/>
        <end position="1080"/>
    </location>
</feature>
<feature type="compositionally biased region" description="Low complexity" evidence="1">
    <location>
        <begin position="520"/>
        <end position="531"/>
    </location>
</feature>
<feature type="compositionally biased region" description="Polar residues" evidence="1">
    <location>
        <begin position="629"/>
        <end position="644"/>
    </location>
</feature>
<evidence type="ECO:0000313" key="2">
    <source>
        <dbReference type="EMBL" id="KIO19710.1"/>
    </source>
</evidence>
<feature type="compositionally biased region" description="Polar residues" evidence="1">
    <location>
        <begin position="264"/>
        <end position="276"/>
    </location>
</feature>
<dbReference type="Proteomes" id="UP000054248">
    <property type="component" value="Unassembled WGS sequence"/>
</dbReference>
<feature type="compositionally biased region" description="Pro residues" evidence="1">
    <location>
        <begin position="983"/>
        <end position="997"/>
    </location>
</feature>
<accession>A0A0C3PXB2</accession>
<reference evidence="3" key="2">
    <citation type="submission" date="2015-01" db="EMBL/GenBank/DDBJ databases">
        <title>Evolutionary Origins and Diversification of the Mycorrhizal Mutualists.</title>
        <authorList>
            <consortium name="DOE Joint Genome Institute"/>
            <consortium name="Mycorrhizal Genomics Consortium"/>
            <person name="Kohler A."/>
            <person name="Kuo A."/>
            <person name="Nagy L.G."/>
            <person name="Floudas D."/>
            <person name="Copeland A."/>
            <person name="Barry K.W."/>
            <person name="Cichocki N."/>
            <person name="Veneault-Fourrey C."/>
            <person name="LaButti K."/>
            <person name="Lindquist E.A."/>
            <person name="Lipzen A."/>
            <person name="Lundell T."/>
            <person name="Morin E."/>
            <person name="Murat C."/>
            <person name="Riley R."/>
            <person name="Ohm R."/>
            <person name="Sun H."/>
            <person name="Tunlid A."/>
            <person name="Henrissat B."/>
            <person name="Grigoriev I.V."/>
            <person name="Hibbett D.S."/>
            <person name="Martin F."/>
        </authorList>
    </citation>
    <scope>NUCLEOTIDE SEQUENCE [LARGE SCALE GENOMIC DNA]</scope>
    <source>
        <strain evidence="3">MUT 4182</strain>
    </source>
</reference>
<feature type="compositionally biased region" description="Low complexity" evidence="1">
    <location>
        <begin position="763"/>
        <end position="773"/>
    </location>
</feature>
<proteinExistence type="predicted"/>
<feature type="compositionally biased region" description="Pro residues" evidence="1">
    <location>
        <begin position="1152"/>
        <end position="1164"/>
    </location>
</feature>
<sequence>MNAATPASISRYPSTSTTSRSFLGGGRSRTTSETTASERLPETMKPKSSGTSVWSNDGDPFAAIPPTTSVQRSTSVRSTSPPTRRNTPTMIGSTGIAGGASAAQQPQKKRMSLLLTATSDALFSGFGSRKQTNNLRGSTSKPTSVKKQYSIDEDADMSPVLDIRAPPSTILQKGPGFTDEEAEREALRHEAARSVGLTSTTISPPPPDLPEEDESYSQDASYEFIRRPSAPHSLSGALSPDHASSYAAASSTLATMRSAASSQASLSVETTHQVPITPSRPLPSSIPNYPATLAALSPFATTSSTLMRHYSGSTFFLGKARQWKSRHIVLTSFKPPPKPNAPDVEPDTQSHLHLFRNFASEEKELERMKIDEDSVVFVVEDDPVTQGRKNVIRIGGRHAGGGGSHSAVGGRTTRLAPPSAMASLSVMGAPAMAVQMGGQLDFKVVWLLQCPDSQTMHQWIASVKGALLVQRAERAGLGMSMQSGPGDRLTGDIDVILSLRAQGYMNQPSSPTSPTRYVTSPVSASSVAPPVEDLHQPVTRGGRSRSSTTTNAPSAAVNALKGLFTSSVANGPTNGTGGGLASRPRSISSVASTPIPMASPVKKPTPLEEDPKDSSFGTRANAMLNMHLSRSTNGHGQPPSSGSSLILDRSIRDSLISTPYYDESMEMDFESKQKDNRERLNALAAFAAATAASSSAGSYERPPSLSSLPPPPRTKRPGSSAGPGQQQNQLQQQQTPRTPVFEKDMQDELKKAMFAPVLEMAPSSRSRTNSLRRNSTDTIPEEDDVGSSVGVGGGRGSSLGRHGVAREVLSIRTSIDEQGRVSIESSNRGEDLYSAAAIPFPGPGSLLPPADLDNGAGAAGGTIARSQFGPAGMKSSASFGVDLIHAGQQPQPTYGSHHAHHPSYGQHQYHRPASAMSSVSTNSFHGNGSATPGASDHMSLHMSPRSGTSSSEGRGKPGTAPPPSTGPRSPSSPQRSRRVPKVMIPPPAPPPSAPLPGTPKTEMNKALHPEDASVSTKERDSRSSFFASKRVSAASSTGVSIRSFTSGSSSSRSGSVLQRSGIHPAPPRPPPTFALPPTPSPLTTGGLTDSPQFDGYSLRDSVRSTHRTSLNSNHSQSHSPTRSDFGAVGTSAGTNMGTSTMGKRLLHRLTPPSNPPPTGALPPRPDSDEPPHSPLSHRSGSSGSVSGLHQQQQNYHHRSSSIISNGGGVLSTIPASPVDKLPEATQPPMMGLPLSPPPARRGSRLSKDLGWSGIARVNAALALDSAPLTSNQPPPVSETDDVDPLDPAVEHWEPSRRESVMIPL</sequence>
<feature type="compositionally biased region" description="Polar residues" evidence="1">
    <location>
        <begin position="129"/>
        <end position="147"/>
    </location>
</feature>
<feature type="compositionally biased region" description="Low complexity" evidence="1">
    <location>
        <begin position="8"/>
        <end position="21"/>
    </location>
</feature>
<feature type="region of interest" description="Disordered" evidence="1">
    <location>
        <begin position="124"/>
        <end position="218"/>
    </location>
</feature>
<feature type="compositionally biased region" description="Low complexity" evidence="1">
    <location>
        <begin position="692"/>
        <end position="707"/>
    </location>
</feature>
<feature type="compositionally biased region" description="Low complexity" evidence="1">
    <location>
        <begin position="1040"/>
        <end position="1061"/>
    </location>
</feature>
<feature type="compositionally biased region" description="Polar residues" evidence="1">
    <location>
        <begin position="1107"/>
        <end position="1122"/>
    </location>
</feature>
<feature type="region of interest" description="Disordered" evidence="1">
    <location>
        <begin position="754"/>
        <end position="800"/>
    </location>
</feature>
<evidence type="ECO:0000256" key="1">
    <source>
        <dbReference type="SAM" id="MobiDB-lite"/>
    </source>
</evidence>
<feature type="region of interest" description="Disordered" evidence="1">
    <location>
        <begin position="629"/>
        <end position="648"/>
    </location>
</feature>
<evidence type="ECO:0008006" key="4">
    <source>
        <dbReference type="Google" id="ProtNLM"/>
    </source>
</evidence>
<feature type="compositionally biased region" description="Basic and acidic residues" evidence="1">
    <location>
        <begin position="1288"/>
        <end position="1304"/>
    </location>
</feature>
<name>A0A0C3PXB2_9AGAM</name>
<organism evidence="2 3">
    <name type="scientific">Tulasnella calospora MUT 4182</name>
    <dbReference type="NCBI Taxonomy" id="1051891"/>
    <lineage>
        <taxon>Eukaryota</taxon>
        <taxon>Fungi</taxon>
        <taxon>Dikarya</taxon>
        <taxon>Basidiomycota</taxon>
        <taxon>Agaricomycotina</taxon>
        <taxon>Agaricomycetes</taxon>
        <taxon>Cantharellales</taxon>
        <taxon>Tulasnellaceae</taxon>
        <taxon>Tulasnella</taxon>
    </lineage>
</organism>
<feature type="compositionally biased region" description="Low complexity" evidence="1">
    <location>
        <begin position="1174"/>
        <end position="1192"/>
    </location>
</feature>
<dbReference type="OrthoDB" id="3256387at2759"/>
<feature type="region of interest" description="Disordered" evidence="1">
    <location>
        <begin position="504"/>
        <end position="552"/>
    </location>
</feature>
<gene>
    <name evidence="2" type="ORF">M407DRAFT_222281</name>
</gene>
<dbReference type="HOGENOM" id="CLU_261235_0_0_1"/>
<feature type="compositionally biased region" description="Low complexity" evidence="1">
    <location>
        <begin position="65"/>
        <end position="103"/>
    </location>
</feature>
<feature type="compositionally biased region" description="Basic and acidic residues" evidence="1">
    <location>
        <begin position="1002"/>
        <end position="1022"/>
    </location>
</feature>
<reference evidence="2 3" key="1">
    <citation type="submission" date="2014-04" db="EMBL/GenBank/DDBJ databases">
        <authorList>
            <consortium name="DOE Joint Genome Institute"/>
            <person name="Kuo A."/>
            <person name="Girlanda M."/>
            <person name="Perotto S."/>
            <person name="Kohler A."/>
            <person name="Nagy L.G."/>
            <person name="Floudas D."/>
            <person name="Copeland A."/>
            <person name="Barry K.W."/>
            <person name="Cichocki N."/>
            <person name="Veneault-Fourrey C."/>
            <person name="LaButti K."/>
            <person name="Lindquist E.A."/>
            <person name="Lipzen A."/>
            <person name="Lundell T."/>
            <person name="Morin E."/>
            <person name="Murat C."/>
            <person name="Sun H."/>
            <person name="Tunlid A."/>
            <person name="Henrissat B."/>
            <person name="Grigoriev I.V."/>
            <person name="Hibbett D.S."/>
            <person name="Martin F."/>
            <person name="Nordberg H.P."/>
            <person name="Cantor M.N."/>
            <person name="Hua S.X."/>
        </authorList>
    </citation>
    <scope>NUCLEOTIDE SEQUENCE [LARGE SCALE GENOMIC DNA]</scope>
    <source>
        <strain evidence="2 3">MUT 4182</strain>
    </source>
</reference>
<keyword evidence="3" id="KW-1185">Reference proteome</keyword>
<evidence type="ECO:0000313" key="3">
    <source>
        <dbReference type="Proteomes" id="UP000054248"/>
    </source>
</evidence>
<feature type="compositionally biased region" description="Polar residues" evidence="1">
    <location>
        <begin position="46"/>
        <end position="55"/>
    </location>
</feature>
<feature type="compositionally biased region" description="Polar residues" evidence="1">
    <location>
        <begin position="504"/>
        <end position="518"/>
    </location>
</feature>
<dbReference type="EMBL" id="KN823207">
    <property type="protein sequence ID" value="KIO19710.1"/>
    <property type="molecule type" value="Genomic_DNA"/>
</dbReference>
<feature type="compositionally biased region" description="Polar residues" evidence="1">
    <location>
        <begin position="915"/>
        <end position="932"/>
    </location>
</feature>
<feature type="region of interest" description="Disordered" evidence="1">
    <location>
        <begin position="1265"/>
        <end position="1304"/>
    </location>
</feature>
<feature type="region of interest" description="Disordered" evidence="1">
    <location>
        <begin position="568"/>
        <end position="617"/>
    </location>
</feature>
<feature type="compositionally biased region" description="Low complexity" evidence="1">
    <location>
        <begin position="539"/>
        <end position="550"/>
    </location>
</feature>
<feature type="compositionally biased region" description="Low complexity" evidence="1">
    <location>
        <begin position="28"/>
        <end position="38"/>
    </location>
</feature>
<feature type="region of interest" description="Disordered" evidence="1">
    <location>
        <begin position="887"/>
        <end position="1246"/>
    </location>
</feature>
<protein>
    <recommendedName>
        <fullName evidence="4">PH domain-containing protein</fullName>
    </recommendedName>
</protein>
<dbReference type="STRING" id="1051891.A0A0C3PXB2"/>
<feature type="compositionally biased region" description="Low complexity" evidence="1">
    <location>
        <begin position="725"/>
        <end position="734"/>
    </location>
</feature>
<feature type="region of interest" description="Disordered" evidence="1">
    <location>
        <begin position="264"/>
        <end position="284"/>
    </location>
</feature>
<feature type="region of interest" description="Disordered" evidence="1">
    <location>
        <begin position="1"/>
        <end position="107"/>
    </location>
</feature>